<accession>A0A0E0F7X7</accession>
<dbReference type="AlphaFoldDB" id="A0A0E0F7X7"/>
<dbReference type="HOGENOM" id="CLU_1789978_0_0_1"/>
<reference evidence="2" key="1">
    <citation type="submission" date="2015-04" db="UniProtKB">
        <authorList>
            <consortium name="EnsemblPlants"/>
        </authorList>
    </citation>
    <scope>IDENTIFICATION</scope>
</reference>
<reference evidence="2" key="2">
    <citation type="submission" date="2018-05" db="EMBL/GenBank/DDBJ databases">
        <title>OmerRS3 (Oryza meridionalis Reference Sequence Version 3).</title>
        <authorList>
            <person name="Zhang J."/>
            <person name="Kudrna D."/>
            <person name="Lee S."/>
            <person name="Talag J."/>
            <person name="Welchert J."/>
            <person name="Wing R.A."/>
        </authorList>
    </citation>
    <scope>NUCLEOTIDE SEQUENCE [LARGE SCALE GENOMIC DNA]</scope>
    <source>
        <strain evidence="2">cv. OR44</strain>
    </source>
</reference>
<organism evidence="2">
    <name type="scientific">Oryza meridionalis</name>
    <dbReference type="NCBI Taxonomy" id="40149"/>
    <lineage>
        <taxon>Eukaryota</taxon>
        <taxon>Viridiplantae</taxon>
        <taxon>Streptophyta</taxon>
        <taxon>Embryophyta</taxon>
        <taxon>Tracheophyta</taxon>
        <taxon>Spermatophyta</taxon>
        <taxon>Magnoliopsida</taxon>
        <taxon>Liliopsida</taxon>
        <taxon>Poales</taxon>
        <taxon>Poaceae</taxon>
        <taxon>BOP clade</taxon>
        <taxon>Oryzoideae</taxon>
        <taxon>Oryzeae</taxon>
        <taxon>Oryzinae</taxon>
        <taxon>Oryza</taxon>
    </lineage>
</organism>
<evidence type="ECO:0000313" key="3">
    <source>
        <dbReference type="Proteomes" id="UP000008021"/>
    </source>
</evidence>
<proteinExistence type="predicted"/>
<protein>
    <submittedName>
        <fullName evidence="2">Uncharacterized protein</fullName>
    </submittedName>
</protein>
<dbReference type="Gramene" id="OMERI11G17100.1">
    <property type="protein sequence ID" value="OMERI11G17100.1"/>
    <property type="gene ID" value="OMERI11G17100"/>
</dbReference>
<evidence type="ECO:0000313" key="2">
    <source>
        <dbReference type="EnsemblPlants" id="OMERI11G17100.1"/>
    </source>
</evidence>
<dbReference type="EnsemblPlants" id="OMERI11G17100.1">
    <property type="protein sequence ID" value="OMERI11G17100.1"/>
    <property type="gene ID" value="OMERI11G17100"/>
</dbReference>
<feature type="compositionally biased region" description="Acidic residues" evidence="1">
    <location>
        <begin position="100"/>
        <end position="130"/>
    </location>
</feature>
<feature type="region of interest" description="Disordered" evidence="1">
    <location>
        <begin position="99"/>
        <end position="143"/>
    </location>
</feature>
<sequence length="143" mass="16637">METSGSDEMQQGVKVDTTRVIENTASTIDSETPVEQKRRKKVETEYVLGGKDLEFILSYEDDELETFDEDMLKDQAMVRQQIENFGYGFLHSWREVICTDSEEEDDPVSDDDDDDEQDDFFTNDDDEDQQNVDQMDKNMYAEA</sequence>
<keyword evidence="3" id="KW-1185">Reference proteome</keyword>
<evidence type="ECO:0000256" key="1">
    <source>
        <dbReference type="SAM" id="MobiDB-lite"/>
    </source>
</evidence>
<name>A0A0E0F7X7_9ORYZ</name>
<dbReference type="Proteomes" id="UP000008021">
    <property type="component" value="Chromosome 11"/>
</dbReference>